<dbReference type="InterPro" id="IPR051202">
    <property type="entry name" value="Peptidase_C40"/>
</dbReference>
<evidence type="ECO:0000256" key="3">
    <source>
        <dbReference type="ARBA" id="ARBA00022801"/>
    </source>
</evidence>
<dbReference type="PROSITE" id="PS51935">
    <property type="entry name" value="NLPC_P60"/>
    <property type="match status" value="1"/>
</dbReference>
<dbReference type="InterPro" id="IPR000064">
    <property type="entry name" value="NLP_P60_dom"/>
</dbReference>
<dbReference type="Gene3D" id="2.30.30.40">
    <property type="entry name" value="SH3 Domains"/>
    <property type="match status" value="1"/>
</dbReference>
<dbReference type="AlphaFoldDB" id="A0A9D2I894"/>
<dbReference type="GO" id="GO:0006508">
    <property type="term" value="P:proteolysis"/>
    <property type="evidence" value="ECO:0007669"/>
    <property type="project" value="UniProtKB-KW"/>
</dbReference>
<gene>
    <name evidence="6" type="ORF">H9717_12565</name>
</gene>
<comment type="caution">
    <text evidence="6">The sequence shown here is derived from an EMBL/GenBank/DDBJ whole genome shotgun (WGS) entry which is preliminary data.</text>
</comment>
<organism evidence="6 7">
    <name type="scientific">Candidatus Eisenbergiella merdipullorum</name>
    <dbReference type="NCBI Taxonomy" id="2838553"/>
    <lineage>
        <taxon>Bacteria</taxon>
        <taxon>Bacillati</taxon>
        <taxon>Bacillota</taxon>
        <taxon>Clostridia</taxon>
        <taxon>Lachnospirales</taxon>
        <taxon>Lachnospiraceae</taxon>
        <taxon>Eisenbergiella</taxon>
    </lineage>
</organism>
<dbReference type="PANTHER" id="PTHR47053:SF1">
    <property type="entry name" value="MUREIN DD-ENDOPEPTIDASE MEPH-RELATED"/>
    <property type="match status" value="1"/>
</dbReference>
<evidence type="ECO:0000313" key="7">
    <source>
        <dbReference type="Proteomes" id="UP000886858"/>
    </source>
</evidence>
<keyword evidence="4" id="KW-0788">Thiol protease</keyword>
<dbReference type="PANTHER" id="PTHR47053">
    <property type="entry name" value="MUREIN DD-ENDOPEPTIDASE MEPH-RELATED"/>
    <property type="match status" value="1"/>
</dbReference>
<dbReference type="Pfam" id="PF00877">
    <property type="entry name" value="NLPC_P60"/>
    <property type="match status" value="1"/>
</dbReference>
<feature type="domain" description="NlpC/P60" evidence="5">
    <location>
        <begin position="165"/>
        <end position="287"/>
    </location>
</feature>
<keyword evidence="2" id="KW-0645">Protease</keyword>
<reference evidence="6" key="2">
    <citation type="submission" date="2021-04" db="EMBL/GenBank/DDBJ databases">
        <authorList>
            <person name="Gilroy R."/>
        </authorList>
    </citation>
    <scope>NUCLEOTIDE SEQUENCE</scope>
    <source>
        <strain evidence="6">CHK179-7159</strain>
    </source>
</reference>
<dbReference type="EMBL" id="DWYY01000134">
    <property type="protein sequence ID" value="HJA93922.1"/>
    <property type="molecule type" value="Genomic_DNA"/>
</dbReference>
<comment type="similarity">
    <text evidence="1">Belongs to the peptidase C40 family.</text>
</comment>
<dbReference type="Gene3D" id="3.90.1720.10">
    <property type="entry name" value="endopeptidase domain like (from Nostoc punctiforme)"/>
    <property type="match status" value="1"/>
</dbReference>
<name>A0A9D2I894_9FIRM</name>
<keyword evidence="3" id="KW-0378">Hydrolase</keyword>
<dbReference type="SUPFAM" id="SSF54001">
    <property type="entry name" value="Cysteine proteinases"/>
    <property type="match status" value="1"/>
</dbReference>
<evidence type="ECO:0000256" key="2">
    <source>
        <dbReference type="ARBA" id="ARBA00022670"/>
    </source>
</evidence>
<evidence type="ECO:0000259" key="5">
    <source>
        <dbReference type="PROSITE" id="PS51935"/>
    </source>
</evidence>
<dbReference type="Proteomes" id="UP000886858">
    <property type="component" value="Unassembled WGS sequence"/>
</dbReference>
<evidence type="ECO:0000256" key="4">
    <source>
        <dbReference type="ARBA" id="ARBA00022807"/>
    </source>
</evidence>
<evidence type="ECO:0000313" key="6">
    <source>
        <dbReference type="EMBL" id="HJA93922.1"/>
    </source>
</evidence>
<proteinExistence type="inferred from homology"/>
<evidence type="ECO:0000256" key="1">
    <source>
        <dbReference type="ARBA" id="ARBA00007074"/>
    </source>
</evidence>
<accession>A0A9D2I894</accession>
<sequence>MERKREKKMGICRRSVMPLWEEAGEDGLADEMLAGWIYEVLEEKGGFLRIRTHYAYEGWMDAAEYAPVPANEKSRRSMYMVGVHAADVLAGPKVQEKRLITLFAGSLVSICEESRTQDDWVRIALPDGREGYTRTHFLMPRRDSDAFLESGRLLELPELDEDGEAALRQEIVDRALSFLGTQYRWGGKTAMGIDCSGLAFMSYLMCGFLIYRDARIVPGFPVHAISAEQARKGDLFFFPGHVAVCLGEGRFVHATAYPGCGCVTMNSLKETDPDYRKDLKESLVAVGSIFRP</sequence>
<protein>
    <submittedName>
        <fullName evidence="6">C40 family peptidase</fullName>
    </submittedName>
</protein>
<dbReference type="InterPro" id="IPR038765">
    <property type="entry name" value="Papain-like_cys_pep_sf"/>
</dbReference>
<reference evidence="6" key="1">
    <citation type="journal article" date="2021" name="PeerJ">
        <title>Extensive microbial diversity within the chicken gut microbiome revealed by metagenomics and culture.</title>
        <authorList>
            <person name="Gilroy R."/>
            <person name="Ravi A."/>
            <person name="Getino M."/>
            <person name="Pursley I."/>
            <person name="Horton D.L."/>
            <person name="Alikhan N.F."/>
            <person name="Baker D."/>
            <person name="Gharbi K."/>
            <person name="Hall N."/>
            <person name="Watson M."/>
            <person name="Adriaenssens E.M."/>
            <person name="Foster-Nyarko E."/>
            <person name="Jarju S."/>
            <person name="Secka A."/>
            <person name="Antonio M."/>
            <person name="Oren A."/>
            <person name="Chaudhuri R.R."/>
            <person name="La Ragione R."/>
            <person name="Hildebrand F."/>
            <person name="Pallen M.J."/>
        </authorList>
    </citation>
    <scope>NUCLEOTIDE SEQUENCE</scope>
    <source>
        <strain evidence="6">CHK179-7159</strain>
    </source>
</reference>
<dbReference type="GO" id="GO:0008234">
    <property type="term" value="F:cysteine-type peptidase activity"/>
    <property type="evidence" value="ECO:0007669"/>
    <property type="project" value="UniProtKB-KW"/>
</dbReference>